<dbReference type="CDD" id="cd02440">
    <property type="entry name" value="AdoMet_MTases"/>
    <property type="match status" value="1"/>
</dbReference>
<dbReference type="PANTHER" id="PTHR11579">
    <property type="entry name" value="PROTEIN-L-ISOASPARTATE O-METHYLTRANSFERASE"/>
    <property type="match status" value="1"/>
</dbReference>
<reference evidence="12 13" key="1">
    <citation type="submission" date="2019-09" db="EMBL/GenBank/DDBJ databases">
        <title>Actinomadura physcomitrii sp. nov., a novel actinomycete isolated from moss [Physcomitrium sphaericum (Ludw) Fuernr].</title>
        <authorList>
            <person name="Zhuang X."/>
            <person name="Liu C."/>
        </authorList>
    </citation>
    <scope>NUCLEOTIDE SEQUENCE [LARGE SCALE GENOMIC DNA]</scope>
    <source>
        <strain evidence="12 13">HMC1</strain>
    </source>
</reference>
<keyword evidence="13" id="KW-1185">Reference proteome</keyword>
<evidence type="ECO:0000256" key="9">
    <source>
        <dbReference type="ARBA" id="ARBA00030757"/>
    </source>
</evidence>
<comment type="caution">
    <text evidence="12">The sequence shown here is derived from an EMBL/GenBank/DDBJ whole genome shotgun (WGS) entry which is preliminary data.</text>
</comment>
<dbReference type="GO" id="GO:0005737">
    <property type="term" value="C:cytoplasm"/>
    <property type="evidence" value="ECO:0007669"/>
    <property type="project" value="UniProtKB-SubCell"/>
</dbReference>
<evidence type="ECO:0000256" key="7">
    <source>
        <dbReference type="ARBA" id="ARBA00022679"/>
    </source>
</evidence>
<evidence type="ECO:0000256" key="10">
    <source>
        <dbReference type="ARBA" id="ARBA00031323"/>
    </source>
</evidence>
<dbReference type="RefSeq" id="WP_151571231.1">
    <property type="nucleotide sequence ID" value="NZ_WBMT01000037.1"/>
</dbReference>
<evidence type="ECO:0000313" key="12">
    <source>
        <dbReference type="EMBL" id="KAB2339211.1"/>
    </source>
</evidence>
<keyword evidence="7 12" id="KW-0808">Transferase</keyword>
<dbReference type="SUPFAM" id="SSF53335">
    <property type="entry name" value="S-adenosyl-L-methionine-dependent methyltransferases"/>
    <property type="match status" value="1"/>
</dbReference>
<keyword evidence="8" id="KW-0949">S-adenosyl-L-methionine</keyword>
<evidence type="ECO:0000256" key="6">
    <source>
        <dbReference type="ARBA" id="ARBA00022603"/>
    </source>
</evidence>
<proteinExistence type="inferred from homology"/>
<comment type="subcellular location">
    <subcellularLocation>
        <location evidence="1">Cytoplasm</location>
    </subcellularLocation>
</comment>
<name>A0A6H9Y997_9ACTN</name>
<dbReference type="InterPro" id="IPR000682">
    <property type="entry name" value="PCMT"/>
</dbReference>
<sequence>MGDVVQRIEAMANQLAVDGWLTREKVRAALHDVPRHAFVPRIAWTGQGDRVDRDIDPDGWLDLAYAQDAIITQLDDGASDAAAGAGMFTSSCSAPSTVVSLLELLSVERGHRVLEIGTGTGWTAGLLAQLAGEDNVVSVEIDPQIADQAADNLQGAGLSPRLIVGDGMDGWPQATPYDRVHVTCGVRVVPHAWVEQTRPGGVIVLPYSPGFGYGHELRLVVMPDGTAVGRFPGYASYMMSRSQRRPELALGDLEASRSRTALDPRTIAFAAPGADLAMSAVLGEVFSQSTQSDGRYTLWLWSTDGSWAKATYEQGKDAYDVEQAGDRSLWNEVEAAYFQWVTWREPGRDRFGMTVTPEGQTIWLDSPDNPIPS</sequence>
<dbReference type="Gene3D" id="3.40.50.150">
    <property type="entry name" value="Vaccinia Virus protein VP39"/>
    <property type="match status" value="1"/>
</dbReference>
<gene>
    <name evidence="12" type="ORF">F8566_48890</name>
</gene>
<evidence type="ECO:0000256" key="3">
    <source>
        <dbReference type="ARBA" id="ARBA00011890"/>
    </source>
</evidence>
<dbReference type="AlphaFoldDB" id="A0A6H9Y997"/>
<comment type="similarity">
    <text evidence="2">Belongs to the methyltransferase superfamily. L-isoaspartyl/D-aspartyl protein methyltransferase family.</text>
</comment>
<evidence type="ECO:0000313" key="13">
    <source>
        <dbReference type="Proteomes" id="UP000468735"/>
    </source>
</evidence>
<protein>
    <recommendedName>
        <fullName evidence="4">Protein-L-isoaspartate O-methyltransferase</fullName>
        <ecNumber evidence="3">2.1.1.77</ecNumber>
    </recommendedName>
    <alternativeName>
        <fullName evidence="11">L-isoaspartyl protein carboxyl methyltransferase</fullName>
    </alternativeName>
    <alternativeName>
        <fullName evidence="9">Protein L-isoaspartyl methyltransferase</fullName>
    </alternativeName>
    <alternativeName>
        <fullName evidence="10">Protein-beta-aspartate methyltransferase</fullName>
    </alternativeName>
</protein>
<keyword evidence="6 12" id="KW-0489">Methyltransferase</keyword>
<evidence type="ECO:0000256" key="8">
    <source>
        <dbReference type="ARBA" id="ARBA00022691"/>
    </source>
</evidence>
<dbReference type="PANTHER" id="PTHR11579:SF0">
    <property type="entry name" value="PROTEIN-L-ISOASPARTATE(D-ASPARTATE) O-METHYLTRANSFERASE"/>
    <property type="match status" value="1"/>
</dbReference>
<dbReference type="EMBL" id="WBMT01000037">
    <property type="protein sequence ID" value="KAB2339211.1"/>
    <property type="molecule type" value="Genomic_DNA"/>
</dbReference>
<dbReference type="OrthoDB" id="3501659at2"/>
<organism evidence="12 13">
    <name type="scientific">Actinomadura rudentiformis</name>
    <dbReference type="NCBI Taxonomy" id="359158"/>
    <lineage>
        <taxon>Bacteria</taxon>
        <taxon>Bacillati</taxon>
        <taxon>Actinomycetota</taxon>
        <taxon>Actinomycetes</taxon>
        <taxon>Streptosporangiales</taxon>
        <taxon>Thermomonosporaceae</taxon>
        <taxon>Actinomadura</taxon>
    </lineage>
</organism>
<evidence type="ECO:0000256" key="2">
    <source>
        <dbReference type="ARBA" id="ARBA00005369"/>
    </source>
</evidence>
<dbReference type="EC" id="2.1.1.77" evidence="3"/>
<evidence type="ECO:0000256" key="5">
    <source>
        <dbReference type="ARBA" id="ARBA00022490"/>
    </source>
</evidence>
<evidence type="ECO:0000256" key="4">
    <source>
        <dbReference type="ARBA" id="ARBA00013346"/>
    </source>
</evidence>
<dbReference type="InterPro" id="IPR029063">
    <property type="entry name" value="SAM-dependent_MTases_sf"/>
</dbReference>
<evidence type="ECO:0000256" key="11">
    <source>
        <dbReference type="ARBA" id="ARBA00031350"/>
    </source>
</evidence>
<dbReference type="Pfam" id="PF01135">
    <property type="entry name" value="PCMT"/>
    <property type="match status" value="1"/>
</dbReference>
<dbReference type="GO" id="GO:0004719">
    <property type="term" value="F:protein-L-isoaspartate (D-aspartate) O-methyltransferase activity"/>
    <property type="evidence" value="ECO:0007669"/>
    <property type="project" value="UniProtKB-EC"/>
</dbReference>
<dbReference type="Proteomes" id="UP000468735">
    <property type="component" value="Unassembled WGS sequence"/>
</dbReference>
<keyword evidence="5" id="KW-0963">Cytoplasm</keyword>
<evidence type="ECO:0000256" key="1">
    <source>
        <dbReference type="ARBA" id="ARBA00004496"/>
    </source>
</evidence>
<accession>A0A6H9Y997</accession>
<dbReference type="GO" id="GO:0032259">
    <property type="term" value="P:methylation"/>
    <property type="evidence" value="ECO:0007669"/>
    <property type="project" value="UniProtKB-KW"/>
</dbReference>